<dbReference type="GO" id="GO:0031177">
    <property type="term" value="F:phosphopantetheine binding"/>
    <property type="evidence" value="ECO:0007669"/>
    <property type="project" value="TreeGrafter"/>
</dbReference>
<dbReference type="InterPro" id="IPR023213">
    <property type="entry name" value="CAT-like_dom_sf"/>
</dbReference>
<dbReference type="InterPro" id="IPR036736">
    <property type="entry name" value="ACP-like_sf"/>
</dbReference>
<accession>A0A816EIY4</accession>
<dbReference type="Gene3D" id="3.30.559.30">
    <property type="entry name" value="Nonribosomal peptide synthetase, condensation domain"/>
    <property type="match status" value="2"/>
</dbReference>
<reference evidence="2" key="1">
    <citation type="submission" date="2021-02" db="EMBL/GenBank/DDBJ databases">
        <authorList>
            <person name="Nowell W R."/>
        </authorList>
    </citation>
    <scope>NUCLEOTIDE SEQUENCE</scope>
</reference>
<comment type="caution">
    <text evidence="2">The sequence shown here is derived from an EMBL/GenBank/DDBJ whole genome shotgun (WGS) entry which is preliminary data.</text>
</comment>
<keyword evidence="3" id="KW-1185">Reference proteome</keyword>
<name>A0A816EIY4_ADIRI</name>
<dbReference type="SUPFAM" id="SSF47336">
    <property type="entry name" value="ACP-like"/>
    <property type="match status" value="1"/>
</dbReference>
<dbReference type="Pfam" id="PF00550">
    <property type="entry name" value="PP-binding"/>
    <property type="match status" value="1"/>
</dbReference>
<dbReference type="InterPro" id="IPR001242">
    <property type="entry name" value="Condensation_dom"/>
</dbReference>
<dbReference type="GO" id="GO:0043041">
    <property type="term" value="P:amino acid activation for nonribosomal peptide biosynthetic process"/>
    <property type="evidence" value="ECO:0007669"/>
    <property type="project" value="TreeGrafter"/>
</dbReference>
<dbReference type="PROSITE" id="PS50075">
    <property type="entry name" value="CARRIER"/>
    <property type="match status" value="1"/>
</dbReference>
<dbReference type="EMBL" id="CAJNOR010009826">
    <property type="protein sequence ID" value="CAF1648561.1"/>
    <property type="molecule type" value="Genomic_DNA"/>
</dbReference>
<gene>
    <name evidence="2" type="ORF">XAT740_LOCUS54543</name>
</gene>
<feature type="non-terminal residue" evidence="2">
    <location>
        <position position="1"/>
    </location>
</feature>
<dbReference type="GO" id="GO:0044550">
    <property type="term" value="P:secondary metabolite biosynthetic process"/>
    <property type="evidence" value="ECO:0007669"/>
    <property type="project" value="TreeGrafter"/>
</dbReference>
<feature type="domain" description="Carrier" evidence="1">
    <location>
        <begin position="5"/>
        <end position="83"/>
    </location>
</feature>
<dbReference type="Proteomes" id="UP000663828">
    <property type="component" value="Unassembled WGS sequence"/>
</dbReference>
<protein>
    <recommendedName>
        <fullName evidence="1">Carrier domain-containing protein</fullName>
    </recommendedName>
</protein>
<dbReference type="AlphaFoldDB" id="A0A816EIY4"/>
<dbReference type="Pfam" id="PF00668">
    <property type="entry name" value="Condensation"/>
    <property type="match status" value="2"/>
</dbReference>
<dbReference type="Gene3D" id="3.30.559.10">
    <property type="entry name" value="Chloramphenicol acetyltransferase-like domain"/>
    <property type="match status" value="2"/>
</dbReference>
<dbReference type="Gene3D" id="1.10.1200.10">
    <property type="entry name" value="ACP-like"/>
    <property type="match status" value="1"/>
</dbReference>
<organism evidence="2 3">
    <name type="scientific">Adineta ricciae</name>
    <name type="common">Rotifer</name>
    <dbReference type="NCBI Taxonomy" id="249248"/>
    <lineage>
        <taxon>Eukaryota</taxon>
        <taxon>Metazoa</taxon>
        <taxon>Spiralia</taxon>
        <taxon>Gnathifera</taxon>
        <taxon>Rotifera</taxon>
        <taxon>Eurotatoria</taxon>
        <taxon>Bdelloidea</taxon>
        <taxon>Adinetida</taxon>
        <taxon>Adinetidae</taxon>
        <taxon>Adineta</taxon>
    </lineage>
</organism>
<dbReference type="PANTHER" id="PTHR45527">
    <property type="entry name" value="NONRIBOSOMAL PEPTIDE SYNTHETASE"/>
    <property type="match status" value="1"/>
</dbReference>
<dbReference type="PANTHER" id="PTHR45527:SF1">
    <property type="entry name" value="FATTY ACID SYNTHASE"/>
    <property type="match status" value="1"/>
</dbReference>
<dbReference type="GO" id="GO:0003824">
    <property type="term" value="F:catalytic activity"/>
    <property type="evidence" value="ECO:0007669"/>
    <property type="project" value="InterPro"/>
</dbReference>
<evidence type="ECO:0000313" key="3">
    <source>
        <dbReference type="Proteomes" id="UP000663828"/>
    </source>
</evidence>
<dbReference type="InterPro" id="IPR009081">
    <property type="entry name" value="PP-bd_ACP"/>
</dbReference>
<feature type="non-terminal residue" evidence="2">
    <location>
        <position position="1010"/>
    </location>
</feature>
<sequence>DQILQPTNKIQAIIHQLWCDLLEQQQISIDTNIFTIGGHSLILMQLLYRYKSRFHLETNSLSIRELLQSPTILNHAQLIQQTMNNTTQNINNNIWSSLYLTKAQASFVQERVILDEQIRFSSKIATKNLYIIPLLYRISSVESHASISRLRRTLLAVVRAHPILCTAVDFNTNDKLMQYRSDIDDNIDDHQSFGFTITELHNDNELDDKIEEIMRDSDLFDLAKGRVMHFHIIRQHHRHHLTSQNDDLLTSGDLLMICLHHSAIDGYSIPLLLHDLSNAYRNDCSLPMNENTLQYIDYSVHERLIDMTASRKFWHSQLEGYNFERRLPLPFDRCRLSTEHHSTAGVTNEIIFDDADTTTEFLTFASVHQVTLYQLALATFYAFLFKLIHGESDICIASLDANRYKPELQNMIGMFVATLPYRVQVDSQWSFKELVKHVQQKYTSICEHTHYPLQDILADFHHNQLNTSFLRTFFEFNTEKGELDQLNLLDTSLEKVSLPISSFQSALFDFEVIFLYDSALNSGKLSCLVNFSLDCFNETTIKTITKRFEHFYSQLFTINSNSITTNAYLSPIRELSAILPEELKEIQGAMFHRLSGITNKAPISYAQTRLLLNRQRHFHPDHLYAGIFNLPYTYRCSSSDTLSIIQLQKSLQQLVYKHQSLRTSLVFDTESNILTQQIIDMNNNDNNKLFAFVESIFEANEELNQIIYNEKYNSELFNLSQGQVFRCRAVYYKQIPTNFLISDKDIIIFNFHPAFFDLQSMNIFLHDLNRAYFTNELSCDDDNNLRYLDYAITERQMPMTDASMFWLDTLHGYNLDQSLSLPFDRCLLPNEHRTYRGIYVSFDFNKDLSNHFINYSSSNGIMPINVALTIYYIFLFKLTNRERDLCIGMNTDIRWKEELKTVIGLFENIIPLRCKLNPHWSLHQLITYVQEMITNSLEYSYFPLQRILHKNLHISKCSFLDIFFNFRVNENKTMIRDVQHCVVPVSYQINTDEIMTDFKFGVDIYHDPNI</sequence>
<evidence type="ECO:0000259" key="1">
    <source>
        <dbReference type="PROSITE" id="PS50075"/>
    </source>
</evidence>
<proteinExistence type="predicted"/>
<evidence type="ECO:0000313" key="2">
    <source>
        <dbReference type="EMBL" id="CAF1648561.1"/>
    </source>
</evidence>
<dbReference type="SUPFAM" id="SSF52777">
    <property type="entry name" value="CoA-dependent acyltransferases"/>
    <property type="match status" value="4"/>
</dbReference>
<dbReference type="GO" id="GO:0005737">
    <property type="term" value="C:cytoplasm"/>
    <property type="evidence" value="ECO:0007669"/>
    <property type="project" value="TreeGrafter"/>
</dbReference>